<dbReference type="PANTHER" id="PTHR32021">
    <property type="entry name" value="CASP-LIKE PROTEIN 5B3"/>
    <property type="match status" value="1"/>
</dbReference>
<evidence type="ECO:0000313" key="10">
    <source>
        <dbReference type="EMBL" id="EFJ14673.1"/>
    </source>
</evidence>
<dbReference type="KEGG" id="smo:SELMODRAFT_119736"/>
<dbReference type="PANTHER" id="PTHR32021:SF1">
    <property type="entry name" value="CASP-LIKE PROTEIN 5A1"/>
    <property type="match status" value="1"/>
</dbReference>
<evidence type="ECO:0000256" key="5">
    <source>
        <dbReference type="ARBA" id="ARBA00022692"/>
    </source>
</evidence>
<dbReference type="GO" id="GO:0005886">
    <property type="term" value="C:plasma membrane"/>
    <property type="evidence" value="ECO:0007669"/>
    <property type="project" value="UniProtKB-SubCell"/>
</dbReference>
<dbReference type="EMBL" id="GL377626">
    <property type="protein sequence ID" value="EFJ14673.1"/>
    <property type="molecule type" value="Genomic_DNA"/>
</dbReference>
<sequence length="175" mass="18379">MSYVHPVVGVPPPAFNVVAPSTAGTKDLQGMPGTAGSLALRVLQFGFAAIALSVMASISDFQTVTAFCYLVVGTGLQSLWSLSMAALDGYALLLKRSIRRSSLVTLFAVGDWLCATLTLAAGCSTAGITVLLARDLDQCGPNDCSKLQASVALTFLAWFLSSCSFFFSFWVMATS</sequence>
<dbReference type="OrthoDB" id="976046at2759"/>
<keyword evidence="4 8" id="KW-1003">Cell membrane</keyword>
<evidence type="ECO:0000256" key="8">
    <source>
        <dbReference type="RuleBase" id="RU361233"/>
    </source>
</evidence>
<accession>D8SLJ7</accession>
<dbReference type="Gramene" id="EFJ14673">
    <property type="protein sequence ID" value="EFJ14673"/>
    <property type="gene ID" value="SELMODRAFT_119736"/>
</dbReference>
<protein>
    <recommendedName>
        <fullName evidence="8">CASP-like protein</fullName>
    </recommendedName>
</protein>
<keyword evidence="5 8" id="KW-0812">Transmembrane</keyword>
<comment type="subcellular location">
    <subcellularLocation>
        <location evidence="1 8">Cell membrane</location>
        <topology evidence="1 8">Multi-pass membrane protein</topology>
    </subcellularLocation>
</comment>
<dbReference type="AlphaFoldDB" id="D8SLJ7"/>
<evidence type="ECO:0000256" key="6">
    <source>
        <dbReference type="ARBA" id="ARBA00022989"/>
    </source>
</evidence>
<dbReference type="InterPro" id="IPR045009">
    <property type="entry name" value="CASPL-5"/>
</dbReference>
<evidence type="ECO:0000256" key="4">
    <source>
        <dbReference type="ARBA" id="ARBA00022475"/>
    </source>
</evidence>
<feature type="transmembrane region" description="Helical" evidence="8">
    <location>
        <begin position="64"/>
        <end position="82"/>
    </location>
</feature>
<organism evidence="11">
    <name type="scientific">Selaginella moellendorffii</name>
    <name type="common">Spikemoss</name>
    <dbReference type="NCBI Taxonomy" id="88036"/>
    <lineage>
        <taxon>Eukaryota</taxon>
        <taxon>Viridiplantae</taxon>
        <taxon>Streptophyta</taxon>
        <taxon>Embryophyta</taxon>
        <taxon>Tracheophyta</taxon>
        <taxon>Lycopodiopsida</taxon>
        <taxon>Selaginellales</taxon>
        <taxon>Selaginellaceae</taxon>
        <taxon>Selaginella</taxon>
    </lineage>
</organism>
<proteinExistence type="inferred from homology"/>
<dbReference type="OMA" id="AHNHCAQ"/>
<evidence type="ECO:0000313" key="11">
    <source>
        <dbReference type="Proteomes" id="UP000001514"/>
    </source>
</evidence>
<comment type="similarity">
    <text evidence="2 8">Belongs to the Casparian strip membrane proteins (CASP) family.</text>
</comment>
<dbReference type="GO" id="GO:0016020">
    <property type="term" value="C:membrane"/>
    <property type="evidence" value="ECO:0000318"/>
    <property type="project" value="GO_Central"/>
</dbReference>
<gene>
    <name evidence="10" type="ORF">SELMODRAFT_119736</name>
</gene>
<feature type="transmembrane region" description="Helical" evidence="8">
    <location>
        <begin position="152"/>
        <end position="173"/>
    </location>
</feature>
<evidence type="ECO:0000256" key="1">
    <source>
        <dbReference type="ARBA" id="ARBA00004651"/>
    </source>
</evidence>
<dbReference type="Proteomes" id="UP000001514">
    <property type="component" value="Unassembled WGS sequence"/>
</dbReference>
<dbReference type="HOGENOM" id="CLU_103961_1_0_1"/>
<keyword evidence="11" id="KW-1185">Reference proteome</keyword>
<evidence type="ECO:0000259" key="9">
    <source>
        <dbReference type="Pfam" id="PF04535"/>
    </source>
</evidence>
<evidence type="ECO:0000256" key="7">
    <source>
        <dbReference type="ARBA" id="ARBA00023136"/>
    </source>
</evidence>
<evidence type="ECO:0000256" key="2">
    <source>
        <dbReference type="ARBA" id="ARBA00007651"/>
    </source>
</evidence>
<dbReference type="eggNOG" id="ENOG502QTTS">
    <property type="taxonomic scope" value="Eukaryota"/>
</dbReference>
<evidence type="ECO:0000256" key="3">
    <source>
        <dbReference type="ARBA" id="ARBA00011489"/>
    </source>
</evidence>
<keyword evidence="6 8" id="KW-1133">Transmembrane helix</keyword>
<name>D8SLJ7_SELML</name>
<dbReference type="InterPro" id="IPR006702">
    <property type="entry name" value="CASP_dom"/>
</dbReference>
<keyword evidence="7 8" id="KW-0472">Membrane</keyword>
<dbReference type="InParanoid" id="D8SLJ7"/>
<feature type="transmembrane region" description="Helical" evidence="8">
    <location>
        <begin position="103"/>
        <end position="132"/>
    </location>
</feature>
<comment type="subunit">
    <text evidence="3 8">Homodimer and heterodimers.</text>
</comment>
<feature type="domain" description="Casparian strip membrane protein" evidence="9">
    <location>
        <begin position="32"/>
        <end position="160"/>
    </location>
</feature>
<feature type="transmembrane region" description="Helical" evidence="8">
    <location>
        <begin position="38"/>
        <end position="58"/>
    </location>
</feature>
<reference evidence="10 11" key="1">
    <citation type="journal article" date="2011" name="Science">
        <title>The Selaginella genome identifies genetic changes associated with the evolution of vascular plants.</title>
        <authorList>
            <person name="Banks J.A."/>
            <person name="Nishiyama T."/>
            <person name="Hasebe M."/>
            <person name="Bowman J.L."/>
            <person name="Gribskov M."/>
            <person name="dePamphilis C."/>
            <person name="Albert V.A."/>
            <person name="Aono N."/>
            <person name="Aoyama T."/>
            <person name="Ambrose B.A."/>
            <person name="Ashton N.W."/>
            <person name="Axtell M.J."/>
            <person name="Barker E."/>
            <person name="Barker M.S."/>
            <person name="Bennetzen J.L."/>
            <person name="Bonawitz N.D."/>
            <person name="Chapple C."/>
            <person name="Cheng C."/>
            <person name="Correa L.G."/>
            <person name="Dacre M."/>
            <person name="DeBarry J."/>
            <person name="Dreyer I."/>
            <person name="Elias M."/>
            <person name="Engstrom E.M."/>
            <person name="Estelle M."/>
            <person name="Feng L."/>
            <person name="Finet C."/>
            <person name="Floyd S.K."/>
            <person name="Frommer W.B."/>
            <person name="Fujita T."/>
            <person name="Gramzow L."/>
            <person name="Gutensohn M."/>
            <person name="Harholt J."/>
            <person name="Hattori M."/>
            <person name="Heyl A."/>
            <person name="Hirai T."/>
            <person name="Hiwatashi Y."/>
            <person name="Ishikawa M."/>
            <person name="Iwata M."/>
            <person name="Karol K.G."/>
            <person name="Koehler B."/>
            <person name="Kolukisaoglu U."/>
            <person name="Kubo M."/>
            <person name="Kurata T."/>
            <person name="Lalonde S."/>
            <person name="Li K."/>
            <person name="Li Y."/>
            <person name="Litt A."/>
            <person name="Lyons E."/>
            <person name="Manning G."/>
            <person name="Maruyama T."/>
            <person name="Michael T.P."/>
            <person name="Mikami K."/>
            <person name="Miyazaki S."/>
            <person name="Morinaga S."/>
            <person name="Murata T."/>
            <person name="Mueller-Roeber B."/>
            <person name="Nelson D.R."/>
            <person name="Obara M."/>
            <person name="Oguri Y."/>
            <person name="Olmstead R.G."/>
            <person name="Onodera N."/>
            <person name="Petersen B.L."/>
            <person name="Pils B."/>
            <person name="Prigge M."/>
            <person name="Rensing S.A."/>
            <person name="Riano-Pachon D.M."/>
            <person name="Roberts A.W."/>
            <person name="Sato Y."/>
            <person name="Scheller H.V."/>
            <person name="Schulz B."/>
            <person name="Schulz C."/>
            <person name="Shakirov E.V."/>
            <person name="Shibagaki N."/>
            <person name="Shinohara N."/>
            <person name="Shippen D.E."/>
            <person name="Soerensen I."/>
            <person name="Sotooka R."/>
            <person name="Sugimoto N."/>
            <person name="Sugita M."/>
            <person name="Sumikawa N."/>
            <person name="Tanurdzic M."/>
            <person name="Theissen G."/>
            <person name="Ulvskov P."/>
            <person name="Wakazuki S."/>
            <person name="Weng J.K."/>
            <person name="Willats W.W."/>
            <person name="Wipf D."/>
            <person name="Wolf P.G."/>
            <person name="Yang L."/>
            <person name="Zimmer A.D."/>
            <person name="Zhu Q."/>
            <person name="Mitros T."/>
            <person name="Hellsten U."/>
            <person name="Loque D."/>
            <person name="Otillar R."/>
            <person name="Salamov A."/>
            <person name="Schmutz J."/>
            <person name="Shapiro H."/>
            <person name="Lindquist E."/>
            <person name="Lucas S."/>
            <person name="Rokhsar D."/>
            <person name="Grigoriev I.V."/>
        </authorList>
    </citation>
    <scope>NUCLEOTIDE SEQUENCE [LARGE SCALE GENOMIC DNA]</scope>
</reference>
<dbReference type="Pfam" id="PF04535">
    <property type="entry name" value="CASP_dom"/>
    <property type="match status" value="1"/>
</dbReference>